<dbReference type="Pfam" id="PF07484">
    <property type="entry name" value="Collar"/>
    <property type="match status" value="1"/>
</dbReference>
<evidence type="ECO:0000256" key="1">
    <source>
        <dbReference type="SAM" id="MobiDB-lite"/>
    </source>
</evidence>
<dbReference type="KEGG" id="hsw:Hsw_1011"/>
<dbReference type="STRING" id="1227739.Hsw_1011"/>
<evidence type="ECO:0000313" key="3">
    <source>
        <dbReference type="EMBL" id="AHJ96606.1"/>
    </source>
</evidence>
<dbReference type="Proteomes" id="UP000019423">
    <property type="component" value="Chromosome"/>
</dbReference>
<gene>
    <name evidence="3" type="ORF">Hsw_1011</name>
</gene>
<evidence type="ECO:0000259" key="2">
    <source>
        <dbReference type="Pfam" id="PF07484"/>
    </source>
</evidence>
<feature type="compositionally biased region" description="Polar residues" evidence="1">
    <location>
        <begin position="115"/>
        <end position="129"/>
    </location>
</feature>
<dbReference type="OrthoDB" id="9810174at2"/>
<dbReference type="RefSeq" id="WP_044001277.1">
    <property type="nucleotide sequence ID" value="NZ_CP007145.1"/>
</dbReference>
<feature type="domain" description="Phage tail collar" evidence="2">
    <location>
        <begin position="6"/>
        <end position="61"/>
    </location>
</feature>
<dbReference type="HOGENOM" id="CLU_087872_1_1_10"/>
<dbReference type="AlphaFoldDB" id="W8F1Y6"/>
<dbReference type="EMBL" id="CP007145">
    <property type="protein sequence ID" value="AHJ96606.1"/>
    <property type="molecule type" value="Genomic_DNA"/>
</dbReference>
<dbReference type="PATRIC" id="fig|1227739.3.peg.1257"/>
<accession>W8F1Y6</accession>
<reference evidence="3 4" key="1">
    <citation type="submission" date="2014-01" db="EMBL/GenBank/DDBJ databases">
        <title>Complete genome sequence of ionizing-radiation resistance bacterium Hymenobacter swuensis DY53.</title>
        <authorList>
            <person name="Jung J.-H."/>
            <person name="Jeong S.-W."/>
            <person name="Joe M.-H."/>
            <person name="Cho y.-j."/>
            <person name="Kim M.-K."/>
            <person name="Lim S.-Y."/>
        </authorList>
    </citation>
    <scope>NUCLEOTIDE SEQUENCE [LARGE SCALE GENOMIC DNA]</scope>
    <source>
        <strain evidence="3 4">DY53</strain>
    </source>
</reference>
<dbReference type="SUPFAM" id="SSF88874">
    <property type="entry name" value="Receptor-binding domain of short tail fibre protein gp12"/>
    <property type="match status" value="1"/>
</dbReference>
<protein>
    <recommendedName>
        <fullName evidence="2">Phage tail collar domain-containing protein</fullName>
    </recommendedName>
</protein>
<proteinExistence type="predicted"/>
<dbReference type="Gene3D" id="3.90.1340.10">
    <property type="entry name" value="Phage tail collar domain"/>
    <property type="match status" value="1"/>
</dbReference>
<keyword evidence="4" id="KW-1185">Reference proteome</keyword>
<organism evidence="3 4">
    <name type="scientific">Hymenobacter swuensis DY53</name>
    <dbReference type="NCBI Taxonomy" id="1227739"/>
    <lineage>
        <taxon>Bacteria</taxon>
        <taxon>Pseudomonadati</taxon>
        <taxon>Bacteroidota</taxon>
        <taxon>Cytophagia</taxon>
        <taxon>Cytophagales</taxon>
        <taxon>Hymenobacteraceae</taxon>
        <taxon>Hymenobacter</taxon>
    </lineage>
</organism>
<dbReference type="InterPro" id="IPR037053">
    <property type="entry name" value="Phage_tail_collar_dom_sf"/>
</dbReference>
<evidence type="ECO:0000313" key="4">
    <source>
        <dbReference type="Proteomes" id="UP000019423"/>
    </source>
</evidence>
<sequence length="178" mass="18208">MDAYTGEIRAVGFNFAPINWALCAGQIMPINRYTALFSLLGTTYGGDGKTTFALPNLCGQAIVQVGQGPGLSTYVPGQVTGVENVTLNSQQIPAHVHGLSGSFLAQSAPGGKSDPTGNFPASTADNQYSEAGGGGVMGPNMIKGTAGDAGGNQPHSNMMPSLTINYIICLAGIFPPRS</sequence>
<name>W8F1Y6_9BACT</name>
<dbReference type="eggNOG" id="COG4675">
    <property type="taxonomic scope" value="Bacteria"/>
</dbReference>
<feature type="region of interest" description="Disordered" evidence="1">
    <location>
        <begin position="105"/>
        <end position="149"/>
    </location>
</feature>
<dbReference type="InterPro" id="IPR011083">
    <property type="entry name" value="Phage_tail_collar_dom"/>
</dbReference>